<accession>A0A8C6WX91</accession>
<dbReference type="GO" id="GO:0005814">
    <property type="term" value="C:centriole"/>
    <property type="evidence" value="ECO:0007669"/>
    <property type="project" value="TreeGrafter"/>
</dbReference>
<feature type="domain" description="Fas-binding factor 1 C-terminal" evidence="2">
    <location>
        <begin position="171"/>
        <end position="601"/>
    </location>
</feature>
<evidence type="ECO:0000256" key="1">
    <source>
        <dbReference type="SAM" id="MobiDB-lite"/>
    </source>
</evidence>
<protein>
    <recommendedName>
        <fullName evidence="2">Fas-binding factor 1 C-terminal domain-containing protein</fullName>
    </recommendedName>
</protein>
<feature type="compositionally biased region" description="Basic and acidic residues" evidence="1">
    <location>
        <begin position="35"/>
        <end position="61"/>
    </location>
</feature>
<dbReference type="Pfam" id="PF21007">
    <property type="entry name" value="FBF1"/>
    <property type="match status" value="1"/>
</dbReference>
<dbReference type="Proteomes" id="UP000694523">
    <property type="component" value="Unplaced"/>
</dbReference>
<dbReference type="GO" id="GO:0060271">
    <property type="term" value="P:cilium assembly"/>
    <property type="evidence" value="ECO:0007669"/>
    <property type="project" value="InterPro"/>
</dbReference>
<dbReference type="GO" id="GO:0036064">
    <property type="term" value="C:ciliary basal body"/>
    <property type="evidence" value="ECO:0007669"/>
    <property type="project" value="TreeGrafter"/>
</dbReference>
<dbReference type="AlphaFoldDB" id="A0A8C6WX91"/>
<feature type="region of interest" description="Disordered" evidence="1">
    <location>
        <begin position="227"/>
        <end position="251"/>
    </location>
</feature>
<organism evidence="3 4">
    <name type="scientific">Neogobius melanostomus</name>
    <name type="common">round goby</name>
    <dbReference type="NCBI Taxonomy" id="47308"/>
    <lineage>
        <taxon>Eukaryota</taxon>
        <taxon>Metazoa</taxon>
        <taxon>Chordata</taxon>
        <taxon>Craniata</taxon>
        <taxon>Vertebrata</taxon>
        <taxon>Euteleostomi</taxon>
        <taxon>Actinopterygii</taxon>
        <taxon>Neopterygii</taxon>
        <taxon>Teleostei</taxon>
        <taxon>Neoteleostei</taxon>
        <taxon>Acanthomorphata</taxon>
        <taxon>Gobiaria</taxon>
        <taxon>Gobiiformes</taxon>
        <taxon>Gobioidei</taxon>
        <taxon>Gobiidae</taxon>
        <taxon>Benthophilinae</taxon>
        <taxon>Neogobiini</taxon>
        <taxon>Neogobius</taxon>
    </lineage>
</organism>
<reference evidence="3" key="2">
    <citation type="submission" date="2025-09" db="UniProtKB">
        <authorList>
            <consortium name="Ensembl"/>
        </authorList>
    </citation>
    <scope>IDENTIFICATION</scope>
</reference>
<dbReference type="Ensembl" id="ENSNMLT00000043052.1">
    <property type="protein sequence ID" value="ENSNMLP00000038678.1"/>
    <property type="gene ID" value="ENSNMLG00000023858.1"/>
</dbReference>
<evidence type="ECO:0000313" key="3">
    <source>
        <dbReference type="Ensembl" id="ENSNMLP00000038678.1"/>
    </source>
</evidence>
<name>A0A8C6WX91_9GOBI</name>
<feature type="compositionally biased region" description="Polar residues" evidence="1">
    <location>
        <begin position="369"/>
        <end position="380"/>
    </location>
</feature>
<reference evidence="3" key="1">
    <citation type="submission" date="2025-08" db="UniProtKB">
        <authorList>
            <consortium name="Ensembl"/>
        </authorList>
    </citation>
    <scope>IDENTIFICATION</scope>
</reference>
<keyword evidence="4" id="KW-1185">Reference proteome</keyword>
<proteinExistence type="predicted"/>
<feature type="compositionally biased region" description="Basic and acidic residues" evidence="1">
    <location>
        <begin position="11"/>
        <end position="25"/>
    </location>
</feature>
<feature type="region of interest" description="Disordered" evidence="1">
    <location>
        <begin position="363"/>
        <end position="387"/>
    </location>
</feature>
<dbReference type="InterPro" id="IPR033561">
    <property type="entry name" value="FBF1"/>
</dbReference>
<dbReference type="PANTHER" id="PTHR33689:SF1">
    <property type="entry name" value="FAS-BINDING FACTOR 1"/>
    <property type="match status" value="1"/>
</dbReference>
<evidence type="ECO:0000313" key="4">
    <source>
        <dbReference type="Proteomes" id="UP000694523"/>
    </source>
</evidence>
<evidence type="ECO:0000259" key="2">
    <source>
        <dbReference type="Pfam" id="PF21007"/>
    </source>
</evidence>
<feature type="region of interest" description="Disordered" evidence="1">
    <location>
        <begin position="1"/>
        <end position="90"/>
    </location>
</feature>
<dbReference type="GO" id="GO:0090162">
    <property type="term" value="P:establishment of epithelial cell polarity"/>
    <property type="evidence" value="ECO:0007669"/>
    <property type="project" value="InterPro"/>
</dbReference>
<dbReference type="PANTHER" id="PTHR33689">
    <property type="entry name" value="FAS-BINDING FACTOR 1"/>
    <property type="match status" value="1"/>
</dbReference>
<dbReference type="GO" id="GO:0097539">
    <property type="term" value="C:ciliary transition fiber"/>
    <property type="evidence" value="ECO:0007669"/>
    <property type="project" value="InterPro"/>
</dbReference>
<sequence>MNPRYFQTCFHRSDPPQRTRTKVDEIVESLTSPHLLDRPPTGEKKEQPQEKNTVLKDKQDDDLTFGSYQPSVVSMPEGRQSRRQSVRFSTEDVSVLEKKAKPSTPTRQRGSADWLGLKTNDDELLHDAAESKTAMAPAFFLNESEKKDWLSFSSLLFLFAICLPRLLCSLCRARVQLLEESAAQRETRLRQECEDLMERLDALTRSTQQERSEQQAQYQRKLAQAQQERDREVERLRDLQRKSISEMKKDHEDQIRRLKQLKEDEIDAVTSATSQTRSLSGVIEQMEQFSSRLGELSSRVESTHESAAHGLEQGARHRDEQLRIMQDRLGQQQKAMAEEKAYLKEIISRMDTQISEQQRALEKERWKATSEQAKAESTQRSLEEERRSLSMQMNMEREELERAKSALLEEQKSVMQHCAEERRKLAAEWAGFHAQEKQRHDRAEREVSSLLERREGSIISMAQEQADLKLRTAELKQKEIATAQERENLDRLREELDREKERISATALRLKTKAQEVEAFSKLAADKFEEGERTLHQAKLVEAEHEARLRQIHSQTEKLRQQEQRILQIRYSNKQSHYLTRLVPSPKLATMNTLPNTSANPESMALYASLALWKYAAERVWS</sequence>
<dbReference type="InterPro" id="IPR049390">
    <property type="entry name" value="FBF1_C"/>
</dbReference>